<evidence type="ECO:0000313" key="3">
    <source>
        <dbReference type="EMBL" id="UPT22072.1"/>
    </source>
</evidence>
<gene>
    <name evidence="3" type="ORF">FOF52_14795</name>
</gene>
<dbReference type="PANTHER" id="PTHR36124:SF1">
    <property type="entry name" value="ER-BOUND OXYGENASE MPAB_MPAB'_RUBBER OXYGENASE CATALYTIC DOMAIN-CONTAINING PROTEIN"/>
    <property type="match status" value="1"/>
</dbReference>
<dbReference type="Proteomes" id="UP000832041">
    <property type="component" value="Chromosome"/>
</dbReference>
<accession>A0ABY4L364</accession>
<evidence type="ECO:0000256" key="1">
    <source>
        <dbReference type="SAM" id="MobiDB-lite"/>
    </source>
</evidence>
<proteinExistence type="predicted"/>
<dbReference type="InterPro" id="IPR046366">
    <property type="entry name" value="MPAB"/>
</dbReference>
<dbReference type="RefSeq" id="WP_248590557.1">
    <property type="nucleotide sequence ID" value="NZ_BAABEB010000005.1"/>
</dbReference>
<reference evidence="3 4" key="1">
    <citation type="submission" date="2020-04" db="EMBL/GenBank/DDBJ databases">
        <title>Thermobifida alba genome sequencing and assembly.</title>
        <authorList>
            <person name="Luzics S."/>
            <person name="Horvath B."/>
            <person name="Nagy I."/>
            <person name="Toth A."/>
            <person name="Nagy I."/>
            <person name="Kukolya J."/>
        </authorList>
    </citation>
    <scope>NUCLEOTIDE SEQUENCE [LARGE SCALE GENOMIC DNA]</scope>
    <source>
        <strain evidence="3 4">DSM 43795</strain>
    </source>
</reference>
<dbReference type="PANTHER" id="PTHR36124">
    <property type="match status" value="1"/>
</dbReference>
<feature type="compositionally biased region" description="Basic and acidic residues" evidence="1">
    <location>
        <begin position="308"/>
        <end position="317"/>
    </location>
</feature>
<dbReference type="EMBL" id="CP051627">
    <property type="protein sequence ID" value="UPT22072.1"/>
    <property type="molecule type" value="Genomic_DNA"/>
</dbReference>
<dbReference type="InterPro" id="IPR018713">
    <property type="entry name" value="MPAB/Lcp_cat_dom"/>
</dbReference>
<feature type="domain" description="ER-bound oxygenase mpaB/mpaB'/Rubber oxygenase catalytic" evidence="2">
    <location>
        <begin position="67"/>
        <end position="264"/>
    </location>
</feature>
<feature type="region of interest" description="Disordered" evidence="1">
    <location>
        <begin position="286"/>
        <end position="317"/>
    </location>
</feature>
<organism evidence="3 4">
    <name type="scientific">Thermobifida alba</name>
    <name type="common">Thermomonospora alba</name>
    <dbReference type="NCBI Taxonomy" id="53522"/>
    <lineage>
        <taxon>Bacteria</taxon>
        <taxon>Bacillati</taxon>
        <taxon>Actinomycetota</taxon>
        <taxon>Actinomycetes</taxon>
        <taxon>Streptosporangiales</taxon>
        <taxon>Nocardiopsidaceae</taxon>
        <taxon>Thermobifida</taxon>
    </lineage>
</organism>
<protein>
    <submittedName>
        <fullName evidence="3">DUF2236 domain-containing protein</fullName>
    </submittedName>
</protein>
<dbReference type="Pfam" id="PF09995">
    <property type="entry name" value="MPAB_Lcp_cat"/>
    <property type="match status" value="1"/>
</dbReference>
<name>A0ABY4L364_THEAE</name>
<evidence type="ECO:0000313" key="4">
    <source>
        <dbReference type="Proteomes" id="UP000832041"/>
    </source>
</evidence>
<keyword evidence="4" id="KW-1185">Reference proteome</keyword>
<sequence length="317" mass="36431">MAVLLPIGRRRLRRYARLREIERMDPERSYSDIWLLDMAYEFPWDMQLSGSISFYYSIAPPSIARLLVRTGELTENTAKRMDDTSILMWETFRNGFTSPRGRAAVRQMNRIHRNAVKQVNSGGEQWRITNEEYLFVLATTMVTTLRGVERYGWRPLSDHERTAAFRHFREMGELMGLKDIPDSYDEFVRFHDSFVAAEFAYTPEAAKLWRATRFMIVDVLTGWLPPLLVPAGRAVAEALLPALVGPDLRRAFGLRDPSPVLVRAVDLALRLRAGYVRALLPPRRESAMPDTVPTEQFPDGDYEISEVGPDHSVSRRP</sequence>
<evidence type="ECO:0000259" key="2">
    <source>
        <dbReference type="Pfam" id="PF09995"/>
    </source>
</evidence>